<reference evidence="2 3" key="1">
    <citation type="submission" date="2019-11" db="EMBL/GenBank/DDBJ databases">
        <title>Nocardia sp. nov. CT2-14 isolated from soil.</title>
        <authorList>
            <person name="Kanchanasin P."/>
            <person name="Tanasupawat S."/>
            <person name="Yuki M."/>
            <person name="Kudo T."/>
        </authorList>
    </citation>
    <scope>NUCLEOTIDE SEQUENCE [LARGE SCALE GENOMIC DNA]</scope>
    <source>
        <strain evidence="2 3">CT2-14</strain>
    </source>
</reference>
<feature type="region of interest" description="Disordered" evidence="1">
    <location>
        <begin position="118"/>
        <end position="165"/>
    </location>
</feature>
<evidence type="ECO:0000313" key="2">
    <source>
        <dbReference type="EMBL" id="MTE11535.1"/>
    </source>
</evidence>
<organism evidence="2 3">
    <name type="scientific">Nocardia aurantiaca</name>
    <dbReference type="NCBI Taxonomy" id="2675850"/>
    <lineage>
        <taxon>Bacteria</taxon>
        <taxon>Bacillati</taxon>
        <taxon>Actinomycetota</taxon>
        <taxon>Actinomycetes</taxon>
        <taxon>Mycobacteriales</taxon>
        <taxon>Nocardiaceae</taxon>
        <taxon>Nocardia</taxon>
    </lineage>
</organism>
<protein>
    <submittedName>
        <fullName evidence="2">YbaB/EbfC family DNA-binding protein</fullName>
    </submittedName>
</protein>
<dbReference type="SUPFAM" id="SSF82607">
    <property type="entry name" value="YbaB-like"/>
    <property type="match status" value="1"/>
</dbReference>
<keyword evidence="2" id="KW-0238">DNA-binding</keyword>
<keyword evidence="3" id="KW-1185">Reference proteome</keyword>
<dbReference type="Gene3D" id="3.30.1310.10">
    <property type="entry name" value="Nucleoid-associated protein YbaB-like domain"/>
    <property type="match status" value="1"/>
</dbReference>
<gene>
    <name evidence="2" type="ORF">GLP40_01855</name>
</gene>
<dbReference type="Pfam" id="PF02575">
    <property type="entry name" value="YbaB_DNA_bd"/>
    <property type="match status" value="1"/>
</dbReference>
<dbReference type="Proteomes" id="UP000432464">
    <property type="component" value="Unassembled WGS sequence"/>
</dbReference>
<proteinExistence type="predicted"/>
<sequence length="165" mass="17910">MTNERQKAELAEILDGFGQQMRLITQLQRERAALTASATVRKRVTVTVNADGTVIETKFSSDIEDLDYSEIARAVTEAAQQAAAEVARRGREIMAPVSRNRDRLPKLADLVPGMPDLSKELAIPAPPVVSTAPPKSSERLDGYRDGDTHAEAAQPRRGGATDSGW</sequence>
<dbReference type="EMBL" id="WMBB01000001">
    <property type="protein sequence ID" value="MTE11535.1"/>
    <property type="molecule type" value="Genomic_DNA"/>
</dbReference>
<evidence type="ECO:0000313" key="3">
    <source>
        <dbReference type="Proteomes" id="UP000432464"/>
    </source>
</evidence>
<name>A0A6I3KSW6_9NOCA</name>
<dbReference type="RefSeq" id="WP_154786035.1">
    <property type="nucleotide sequence ID" value="NZ_WMBB01000001.1"/>
</dbReference>
<evidence type="ECO:0000256" key="1">
    <source>
        <dbReference type="SAM" id="MobiDB-lite"/>
    </source>
</evidence>
<dbReference type="InterPro" id="IPR036894">
    <property type="entry name" value="YbaB-like_sf"/>
</dbReference>
<dbReference type="GO" id="GO:0003677">
    <property type="term" value="F:DNA binding"/>
    <property type="evidence" value="ECO:0007669"/>
    <property type="project" value="UniProtKB-KW"/>
</dbReference>
<accession>A0A6I3KSW6</accession>
<comment type="caution">
    <text evidence="2">The sequence shown here is derived from an EMBL/GenBank/DDBJ whole genome shotgun (WGS) entry which is preliminary data.</text>
</comment>
<dbReference type="AlphaFoldDB" id="A0A6I3KSW6"/>
<feature type="compositionally biased region" description="Basic and acidic residues" evidence="1">
    <location>
        <begin position="136"/>
        <end position="150"/>
    </location>
</feature>
<dbReference type="InterPro" id="IPR004401">
    <property type="entry name" value="YbaB/EbfC"/>
</dbReference>